<keyword evidence="4" id="KW-1015">Disulfide bond</keyword>
<keyword evidence="7" id="KW-0812">Transmembrane</keyword>
<dbReference type="CDD" id="cd00111">
    <property type="entry name" value="Trefoil"/>
    <property type="match status" value="1"/>
</dbReference>
<dbReference type="InterPro" id="IPR025887">
    <property type="entry name" value="Glyco_hydro_31_N_dom"/>
</dbReference>
<evidence type="ECO:0000256" key="1">
    <source>
        <dbReference type="ARBA" id="ARBA00004370"/>
    </source>
</evidence>
<dbReference type="GO" id="GO:0030246">
    <property type="term" value="F:carbohydrate binding"/>
    <property type="evidence" value="ECO:0007669"/>
    <property type="project" value="InterPro"/>
</dbReference>
<dbReference type="Gene3D" id="4.10.110.10">
    <property type="entry name" value="Spasmolytic Protein, domain 1"/>
    <property type="match status" value="1"/>
</dbReference>
<evidence type="ECO:0000259" key="8">
    <source>
        <dbReference type="PROSITE" id="PS51448"/>
    </source>
</evidence>
<feature type="domain" description="P-type" evidence="8">
    <location>
        <begin position="179"/>
        <end position="234"/>
    </location>
</feature>
<dbReference type="Gene3D" id="2.60.40.1760">
    <property type="entry name" value="glycosyl hydrolase (family 31)"/>
    <property type="match status" value="1"/>
</dbReference>
<keyword evidence="6" id="KW-0326">Glycosidase</keyword>
<dbReference type="PANTHER" id="PTHR22762">
    <property type="entry name" value="ALPHA-GLUCOSIDASE"/>
    <property type="match status" value="1"/>
</dbReference>
<comment type="caution">
    <text evidence="5">Lacks conserved residue(s) required for the propagation of feature annotation.</text>
</comment>
<dbReference type="InterPro" id="IPR044913">
    <property type="entry name" value="P_trefoil_dom_sf"/>
</dbReference>
<dbReference type="SMART" id="SM00018">
    <property type="entry name" value="PD"/>
    <property type="match status" value="1"/>
</dbReference>
<evidence type="ECO:0000256" key="7">
    <source>
        <dbReference type="SAM" id="Phobius"/>
    </source>
</evidence>
<dbReference type="GO" id="GO:0016020">
    <property type="term" value="C:membrane"/>
    <property type="evidence" value="ECO:0007669"/>
    <property type="project" value="UniProtKB-SubCell"/>
</dbReference>
<dbReference type="CDD" id="cd14752">
    <property type="entry name" value="GH31_N"/>
    <property type="match status" value="1"/>
</dbReference>
<evidence type="ECO:0000256" key="3">
    <source>
        <dbReference type="ARBA" id="ARBA00023136"/>
    </source>
</evidence>
<feature type="transmembrane region" description="Helical" evidence="7">
    <location>
        <begin position="79"/>
        <end position="101"/>
    </location>
</feature>
<evidence type="ECO:0000256" key="6">
    <source>
        <dbReference type="RuleBase" id="RU361185"/>
    </source>
</evidence>
<dbReference type="PANTHER" id="PTHR22762:SF131">
    <property type="entry name" value="GLYCOSIDE HYDROLASE FAMILY 31 N-TERMINAL DOMAIN-CONTAINING PROTEIN"/>
    <property type="match status" value="1"/>
</dbReference>
<dbReference type="GO" id="GO:0004558">
    <property type="term" value="F:alpha-1,4-glucosidase activity"/>
    <property type="evidence" value="ECO:0007669"/>
    <property type="project" value="TreeGrafter"/>
</dbReference>
<dbReference type="GO" id="GO:0005975">
    <property type="term" value="P:carbohydrate metabolic process"/>
    <property type="evidence" value="ECO:0007669"/>
    <property type="project" value="InterPro"/>
</dbReference>
<dbReference type="SUPFAM" id="SSF51445">
    <property type="entry name" value="(Trans)glycosidases"/>
    <property type="match status" value="1"/>
</dbReference>
<evidence type="ECO:0000313" key="9">
    <source>
        <dbReference type="EMBL" id="CAD7408169.1"/>
    </source>
</evidence>
<evidence type="ECO:0000256" key="4">
    <source>
        <dbReference type="ARBA" id="ARBA00023157"/>
    </source>
</evidence>
<reference evidence="9" key="1">
    <citation type="submission" date="2020-11" db="EMBL/GenBank/DDBJ databases">
        <authorList>
            <person name="Tran Van P."/>
        </authorList>
    </citation>
    <scope>NUCLEOTIDE SEQUENCE</scope>
</reference>
<gene>
    <name evidence="9" type="ORF">TPSB3V08_LOCUS6225</name>
</gene>
<dbReference type="PROSITE" id="PS51448">
    <property type="entry name" value="P_TREFOIL_2"/>
    <property type="match status" value="1"/>
</dbReference>
<dbReference type="SUPFAM" id="SSF57492">
    <property type="entry name" value="Trefoil"/>
    <property type="match status" value="1"/>
</dbReference>
<dbReference type="Gene3D" id="3.20.20.80">
    <property type="entry name" value="Glycosidases"/>
    <property type="match status" value="1"/>
</dbReference>
<dbReference type="InterPro" id="IPR000519">
    <property type="entry name" value="P_trefoil_dom"/>
</dbReference>
<dbReference type="InterPro" id="IPR017853">
    <property type="entry name" value="GH"/>
</dbReference>
<comment type="subcellular location">
    <subcellularLocation>
        <location evidence="1">Membrane</location>
    </subcellularLocation>
</comment>
<keyword evidence="7" id="KW-1133">Transmembrane helix</keyword>
<organism evidence="9">
    <name type="scientific">Timema poppense</name>
    <name type="common">Walking stick</name>
    <dbReference type="NCBI Taxonomy" id="170557"/>
    <lineage>
        <taxon>Eukaryota</taxon>
        <taxon>Metazoa</taxon>
        <taxon>Ecdysozoa</taxon>
        <taxon>Arthropoda</taxon>
        <taxon>Hexapoda</taxon>
        <taxon>Insecta</taxon>
        <taxon>Pterygota</taxon>
        <taxon>Neoptera</taxon>
        <taxon>Polyneoptera</taxon>
        <taxon>Phasmatodea</taxon>
        <taxon>Timematodea</taxon>
        <taxon>Timematoidea</taxon>
        <taxon>Timematidae</taxon>
        <taxon>Timema</taxon>
    </lineage>
</organism>
<dbReference type="CDD" id="cd06602">
    <property type="entry name" value="GH31_MGAM_SI_GAA"/>
    <property type="match status" value="1"/>
</dbReference>
<sequence>MKGAVKYFLKRWRNIGNGRETGSTESFCNLQKEQENGSVLKTHSPAEFNRLQQQCSSKSEEFDTLEEYIVESKCPQINIATLLIVILLIVVFIVVPIVYLLHCFGLLNSHWPADEFNRVLTDHSHSDPRKDRVYNFDTSYANQNYIKSVYKPKEYVSHKDGPKHLGALKLSPPPKPTIDQCTRVSDSLRFDCYPEEGANEKSCANRGCCWAKPNYTTDEPIDDQLNIPYCYYPLQFKGYKFVNVSETSFGSTAYLKRTFSSSYPKDARLLKMDVKYESQKRLRIKIYDPKHTRFEPPFPEVPVVEKAASNPDYRVFIDESQLGFKVIRNSDNETIFNSVNIGGFVFADQFLQLSALLPSQFIYGLGEHRSSLKLSTSWQIFTMMNHDQVPSENVSSHLTRQGFHPFYLVMEKSGNSHGVFLLNSNAMDVILQPTPAITFRTIGGILDLYFFLGPTPSDVVTQYTDVIGKPFMPPFWGLGFHLCRFGYKTLTETKEVWNRTRVRWYTAGFHAMDVQWNDLDYMAHSSDFTYNQTTYAGLPQFVNLLHQVGMHYVPLIDPGISAAEPAGTYPPYDEGLKLGIFVKNSSGQPFIGKLFQQVWNPVDTVWPDFTHPKTVDYWLDQLKSMHDKFQFDGAWIDMNEPSNFWSGSTRGCENNSLDYPPYTPGVLGGKLFFRTLCMNSEQHAGKHYDVHNLYGFTEAIVTSFVMSEIRERRPFVISRSTFSGHGHYAGHWSGDIASTWYDMKISVPGASLNSLTN</sequence>
<dbReference type="Pfam" id="PF13802">
    <property type="entry name" value="Gal_mutarotas_2"/>
    <property type="match status" value="1"/>
</dbReference>
<proteinExistence type="inferred from homology"/>
<dbReference type="Pfam" id="PF01055">
    <property type="entry name" value="Glyco_hydro_31_2nd"/>
    <property type="match status" value="1"/>
</dbReference>
<name>A0A7R9H539_TIMPO</name>
<keyword evidence="6" id="KW-0378">Hydrolase</keyword>
<keyword evidence="3 7" id="KW-0472">Membrane</keyword>
<protein>
    <recommendedName>
        <fullName evidence="8">P-type domain-containing protein</fullName>
    </recommendedName>
</protein>
<dbReference type="EMBL" id="OD003572">
    <property type="protein sequence ID" value="CAD7408169.1"/>
    <property type="molecule type" value="Genomic_DNA"/>
</dbReference>
<evidence type="ECO:0000256" key="2">
    <source>
        <dbReference type="ARBA" id="ARBA00007806"/>
    </source>
</evidence>
<dbReference type="InterPro" id="IPR000322">
    <property type="entry name" value="Glyco_hydro_31_TIM"/>
</dbReference>
<dbReference type="Pfam" id="PF00088">
    <property type="entry name" value="Trefoil"/>
    <property type="match status" value="1"/>
</dbReference>
<evidence type="ECO:0000256" key="5">
    <source>
        <dbReference type="PROSITE-ProRule" id="PRU00779"/>
    </source>
</evidence>
<dbReference type="AlphaFoldDB" id="A0A7R9H539"/>
<accession>A0A7R9H539</accession>
<dbReference type="InterPro" id="IPR011013">
    <property type="entry name" value="Gal_mutarotase_sf_dom"/>
</dbReference>
<comment type="similarity">
    <text evidence="2 6">Belongs to the glycosyl hydrolase 31 family.</text>
</comment>
<dbReference type="SUPFAM" id="SSF74650">
    <property type="entry name" value="Galactose mutarotase-like"/>
    <property type="match status" value="1"/>
</dbReference>